<dbReference type="NCBIfam" id="TIGR00254">
    <property type="entry name" value="GGDEF"/>
    <property type="match status" value="1"/>
</dbReference>
<evidence type="ECO:0000256" key="1">
    <source>
        <dbReference type="ARBA" id="ARBA00012528"/>
    </source>
</evidence>
<keyword evidence="3" id="KW-1133">Transmembrane helix</keyword>
<dbReference type="GO" id="GO:0043709">
    <property type="term" value="P:cell adhesion involved in single-species biofilm formation"/>
    <property type="evidence" value="ECO:0007669"/>
    <property type="project" value="TreeGrafter"/>
</dbReference>
<dbReference type="AlphaFoldDB" id="A0A426V7W2"/>
<dbReference type="GO" id="GO:0052621">
    <property type="term" value="F:diguanylate cyclase activity"/>
    <property type="evidence" value="ECO:0007669"/>
    <property type="project" value="UniProtKB-EC"/>
</dbReference>
<dbReference type="OrthoDB" id="9813903at2"/>
<dbReference type="InterPro" id="IPR000160">
    <property type="entry name" value="GGDEF_dom"/>
</dbReference>
<evidence type="ECO:0000259" key="4">
    <source>
        <dbReference type="PROSITE" id="PS50887"/>
    </source>
</evidence>
<dbReference type="InterPro" id="IPR050469">
    <property type="entry name" value="Diguanylate_Cyclase"/>
</dbReference>
<dbReference type="EC" id="2.7.7.65" evidence="1"/>
<proteinExistence type="predicted"/>
<evidence type="ECO:0000313" key="5">
    <source>
        <dbReference type="EMBL" id="RRS02963.1"/>
    </source>
</evidence>
<feature type="domain" description="GGDEF" evidence="4">
    <location>
        <begin position="249"/>
        <end position="381"/>
    </location>
</feature>
<dbReference type="CDD" id="cd01949">
    <property type="entry name" value="GGDEF"/>
    <property type="match status" value="1"/>
</dbReference>
<keyword evidence="6" id="KW-1185">Reference proteome</keyword>
<dbReference type="GO" id="GO:1902201">
    <property type="term" value="P:negative regulation of bacterial-type flagellum-dependent cell motility"/>
    <property type="evidence" value="ECO:0007669"/>
    <property type="project" value="TreeGrafter"/>
</dbReference>
<dbReference type="Gene3D" id="3.30.70.270">
    <property type="match status" value="1"/>
</dbReference>
<evidence type="ECO:0000256" key="2">
    <source>
        <dbReference type="ARBA" id="ARBA00034247"/>
    </source>
</evidence>
<dbReference type="SUPFAM" id="SSF55073">
    <property type="entry name" value="Nucleotide cyclase"/>
    <property type="match status" value="1"/>
</dbReference>
<dbReference type="InterPro" id="IPR029787">
    <property type="entry name" value="Nucleotide_cyclase"/>
</dbReference>
<dbReference type="PANTHER" id="PTHR45138:SF9">
    <property type="entry name" value="DIGUANYLATE CYCLASE DGCM-RELATED"/>
    <property type="match status" value="1"/>
</dbReference>
<dbReference type="PROSITE" id="PS50887">
    <property type="entry name" value="GGDEF"/>
    <property type="match status" value="1"/>
</dbReference>
<dbReference type="Proteomes" id="UP000269265">
    <property type="component" value="Unassembled WGS sequence"/>
</dbReference>
<gene>
    <name evidence="5" type="ORF">EIP75_17615</name>
</gene>
<feature type="transmembrane region" description="Helical" evidence="3">
    <location>
        <begin position="184"/>
        <end position="206"/>
    </location>
</feature>
<sequence>MIRDLRDGVDAALRSRRTATACVCFSLLTVPFLLIVWCLQAWALTHPDVLAYFQPGRLLAAQWGVGLLVLWQAGVAVLAWQRREVIAAHAPWWAAGALAPVLTGWSVLALLYGVQDTPMGMLLVEILVFARAFFPLRDLKAWMALGAVLIVGHELLQALEVAAYAPLLSRPMFDGHGLSDWWTWWLRIMFNASVLPFAAAVFYLFASLARQRTELESLARTDMLTGLANRREFMARLVQESQRQRRGDQPLSLVMLDVDHFKQINDTHGHPAGDRVLASLGALVRANVRQEVDLAARLGGEEFALLLPETDAEGAQRVARKIVEALRALPIEHAGHLLPVTVSAGVAQVHQGEGEQALRRADDCLYQAKRQGRDRVVAAEGSEPVAMS</sequence>
<protein>
    <recommendedName>
        <fullName evidence="1">diguanylate cyclase</fullName>
        <ecNumber evidence="1">2.7.7.65</ecNumber>
    </recommendedName>
</protein>
<feature type="transmembrane region" description="Helical" evidence="3">
    <location>
        <begin position="21"/>
        <end position="43"/>
    </location>
</feature>
<evidence type="ECO:0000313" key="6">
    <source>
        <dbReference type="Proteomes" id="UP000269265"/>
    </source>
</evidence>
<comment type="caution">
    <text evidence="5">The sequence shown here is derived from an EMBL/GenBank/DDBJ whole genome shotgun (WGS) entry which is preliminary data.</text>
</comment>
<name>A0A426V7W2_9BURK</name>
<dbReference type="GO" id="GO:0005886">
    <property type="term" value="C:plasma membrane"/>
    <property type="evidence" value="ECO:0007669"/>
    <property type="project" value="TreeGrafter"/>
</dbReference>
<dbReference type="Pfam" id="PF00990">
    <property type="entry name" value="GGDEF"/>
    <property type="match status" value="1"/>
</dbReference>
<feature type="transmembrane region" description="Helical" evidence="3">
    <location>
        <begin position="118"/>
        <end position="134"/>
    </location>
</feature>
<feature type="transmembrane region" description="Helical" evidence="3">
    <location>
        <begin position="141"/>
        <end position="164"/>
    </location>
</feature>
<dbReference type="FunFam" id="3.30.70.270:FF:000001">
    <property type="entry name" value="Diguanylate cyclase domain protein"/>
    <property type="match status" value="1"/>
</dbReference>
<keyword evidence="3" id="KW-0472">Membrane</keyword>
<dbReference type="PANTHER" id="PTHR45138">
    <property type="entry name" value="REGULATORY COMPONENTS OF SENSORY TRANSDUCTION SYSTEM"/>
    <property type="match status" value="1"/>
</dbReference>
<organism evidence="5 6">
    <name type="scientific">Aquabacterium soli</name>
    <dbReference type="NCBI Taxonomy" id="2493092"/>
    <lineage>
        <taxon>Bacteria</taxon>
        <taxon>Pseudomonadati</taxon>
        <taxon>Pseudomonadota</taxon>
        <taxon>Betaproteobacteria</taxon>
        <taxon>Burkholderiales</taxon>
        <taxon>Aquabacterium</taxon>
    </lineage>
</organism>
<reference evidence="5 6" key="1">
    <citation type="submission" date="2018-12" db="EMBL/GenBank/DDBJ databases">
        <title>The whole draft genome of Aquabacterium sp. SJQ9.</title>
        <authorList>
            <person name="Sun L."/>
            <person name="Gao X."/>
            <person name="Chen W."/>
            <person name="Huang K."/>
        </authorList>
    </citation>
    <scope>NUCLEOTIDE SEQUENCE [LARGE SCALE GENOMIC DNA]</scope>
    <source>
        <strain evidence="5 6">SJQ9</strain>
    </source>
</reference>
<evidence type="ECO:0000256" key="3">
    <source>
        <dbReference type="SAM" id="Phobius"/>
    </source>
</evidence>
<dbReference type="RefSeq" id="WP_125244599.1">
    <property type="nucleotide sequence ID" value="NZ_RSED01000016.1"/>
</dbReference>
<dbReference type="EMBL" id="RSED01000016">
    <property type="protein sequence ID" value="RRS02963.1"/>
    <property type="molecule type" value="Genomic_DNA"/>
</dbReference>
<dbReference type="InterPro" id="IPR043128">
    <property type="entry name" value="Rev_trsase/Diguanyl_cyclase"/>
</dbReference>
<feature type="transmembrane region" description="Helical" evidence="3">
    <location>
        <begin position="92"/>
        <end position="112"/>
    </location>
</feature>
<feature type="transmembrane region" description="Helical" evidence="3">
    <location>
        <begin position="63"/>
        <end position="80"/>
    </location>
</feature>
<dbReference type="SMART" id="SM00267">
    <property type="entry name" value="GGDEF"/>
    <property type="match status" value="1"/>
</dbReference>
<keyword evidence="3" id="KW-0812">Transmembrane</keyword>
<accession>A0A426V7W2</accession>
<comment type="catalytic activity">
    <reaction evidence="2">
        <text>2 GTP = 3',3'-c-di-GMP + 2 diphosphate</text>
        <dbReference type="Rhea" id="RHEA:24898"/>
        <dbReference type="ChEBI" id="CHEBI:33019"/>
        <dbReference type="ChEBI" id="CHEBI:37565"/>
        <dbReference type="ChEBI" id="CHEBI:58805"/>
        <dbReference type="EC" id="2.7.7.65"/>
    </reaction>
</comment>